<feature type="region of interest" description="Disordered" evidence="3">
    <location>
        <begin position="1"/>
        <end position="28"/>
    </location>
</feature>
<keyword evidence="2" id="KW-0539">Nucleus</keyword>
<dbReference type="GO" id="GO:0005634">
    <property type="term" value="C:nucleus"/>
    <property type="evidence" value="ECO:0007669"/>
    <property type="project" value="UniProtKB-SubCell"/>
</dbReference>
<dbReference type="OrthoDB" id="3251668at2759"/>
<reference evidence="5" key="1">
    <citation type="journal article" date="2021" name="Nat. Commun.">
        <title>Genetic determinants of endophytism in the Arabidopsis root mycobiome.</title>
        <authorList>
            <person name="Mesny F."/>
            <person name="Miyauchi S."/>
            <person name="Thiergart T."/>
            <person name="Pickel B."/>
            <person name="Atanasova L."/>
            <person name="Karlsson M."/>
            <person name="Huettel B."/>
            <person name="Barry K.W."/>
            <person name="Haridas S."/>
            <person name="Chen C."/>
            <person name="Bauer D."/>
            <person name="Andreopoulos W."/>
            <person name="Pangilinan J."/>
            <person name="LaButti K."/>
            <person name="Riley R."/>
            <person name="Lipzen A."/>
            <person name="Clum A."/>
            <person name="Drula E."/>
            <person name="Henrissat B."/>
            <person name="Kohler A."/>
            <person name="Grigoriev I.V."/>
            <person name="Martin F.M."/>
            <person name="Hacquard S."/>
        </authorList>
    </citation>
    <scope>NUCLEOTIDE SEQUENCE</scope>
    <source>
        <strain evidence="5">MPI-CAGE-AT-0016</strain>
    </source>
</reference>
<dbReference type="PROSITE" id="PS50048">
    <property type="entry name" value="ZN2_CY6_FUNGAL_2"/>
    <property type="match status" value="1"/>
</dbReference>
<dbReference type="SUPFAM" id="SSF57701">
    <property type="entry name" value="Zn2/Cys6 DNA-binding domain"/>
    <property type="match status" value="1"/>
</dbReference>
<dbReference type="InterPro" id="IPR036864">
    <property type="entry name" value="Zn2-C6_fun-type_DNA-bd_sf"/>
</dbReference>
<feature type="domain" description="Zn(2)-C6 fungal-type" evidence="4">
    <location>
        <begin position="26"/>
        <end position="54"/>
    </location>
</feature>
<dbReference type="CDD" id="cd00067">
    <property type="entry name" value="GAL4"/>
    <property type="match status" value="1"/>
</dbReference>
<evidence type="ECO:0000256" key="2">
    <source>
        <dbReference type="ARBA" id="ARBA00023242"/>
    </source>
</evidence>
<name>A0A8K0X5K5_9PEZI</name>
<feature type="compositionally biased region" description="Basic and acidic residues" evidence="3">
    <location>
        <begin position="13"/>
        <end position="27"/>
    </location>
</feature>
<gene>
    <name evidence="5" type="ORF">B0T11DRAFT_275202</name>
</gene>
<evidence type="ECO:0000313" key="5">
    <source>
        <dbReference type="EMBL" id="KAH7367380.1"/>
    </source>
</evidence>
<dbReference type="InterPro" id="IPR021858">
    <property type="entry name" value="Fun_TF"/>
</dbReference>
<feature type="region of interest" description="Disordered" evidence="3">
    <location>
        <begin position="65"/>
        <end position="100"/>
    </location>
</feature>
<dbReference type="EMBL" id="JAGPXD010000002">
    <property type="protein sequence ID" value="KAH7367380.1"/>
    <property type="molecule type" value="Genomic_DNA"/>
</dbReference>
<comment type="caution">
    <text evidence="5">The sequence shown here is derived from an EMBL/GenBank/DDBJ whole genome shotgun (WGS) entry which is preliminary data.</text>
</comment>
<dbReference type="PANTHER" id="PTHR37534:SF15">
    <property type="entry name" value="ZN(II)2CYS6 TRANSCRIPTION FACTOR (EUROFUNG)"/>
    <property type="match status" value="1"/>
</dbReference>
<dbReference type="InterPro" id="IPR001138">
    <property type="entry name" value="Zn2Cys6_DnaBD"/>
</dbReference>
<dbReference type="SMART" id="SM00066">
    <property type="entry name" value="GAL4"/>
    <property type="match status" value="1"/>
</dbReference>
<dbReference type="GO" id="GO:0000976">
    <property type="term" value="F:transcription cis-regulatory region binding"/>
    <property type="evidence" value="ECO:0007669"/>
    <property type="project" value="TreeGrafter"/>
</dbReference>
<sequence length="474" mass="52013">MKTSPLTPPNGDNPKEAPSKKPREKGCRTCSRRRIKCDLTRPSCQKCTGRGLECPGYGRPLRWVGGAASRGHLKPSPPQQLPSPPEPPRPDESPLQDTPLVPFPSPAFAAYYSTSIAGLMVWLDSPTNEYRRRVLPLAAFDPGLGLAVAAISTQHRAGPAEPPAFSEAARDACLALLRQSAHELTLRLVDGAPVGTSDDLVGAECMLASMLMMTCYEMATSRAAAAECHRRAARTIVGVFGAVAKGSELFTFLRNQLAIHDVLASVTSFDADDLREVIVPDETVEDLFTEYLVFLHKVTLASRGVHVAEGERLDVDAVRSRFEQARASTLMKAATKLQLGRSAVRRDFIRLVETYHAAALLYSYRCLDLASPGLHQERAYLGARLTSQLSDFEDPATWIQNMPWPALVAGTEAHGNVARQEAVADAFLAVSRATNSLHHMDTLGFLQEFWAGSDTDWRPLARRWENEHRRIVPV</sequence>
<dbReference type="Pfam" id="PF11951">
    <property type="entry name" value="Fungal_trans_2"/>
    <property type="match status" value="2"/>
</dbReference>
<evidence type="ECO:0000256" key="1">
    <source>
        <dbReference type="ARBA" id="ARBA00004123"/>
    </source>
</evidence>
<protein>
    <recommendedName>
        <fullName evidence="4">Zn(2)-C6 fungal-type domain-containing protein</fullName>
    </recommendedName>
</protein>
<evidence type="ECO:0000259" key="4">
    <source>
        <dbReference type="PROSITE" id="PS50048"/>
    </source>
</evidence>
<dbReference type="GO" id="GO:0045944">
    <property type="term" value="P:positive regulation of transcription by RNA polymerase II"/>
    <property type="evidence" value="ECO:0007669"/>
    <property type="project" value="TreeGrafter"/>
</dbReference>
<proteinExistence type="predicted"/>
<dbReference type="Gene3D" id="4.10.240.10">
    <property type="entry name" value="Zn(2)-C6 fungal-type DNA-binding domain"/>
    <property type="match status" value="1"/>
</dbReference>
<keyword evidence="6" id="KW-1185">Reference proteome</keyword>
<dbReference type="Pfam" id="PF00172">
    <property type="entry name" value="Zn_clus"/>
    <property type="match status" value="1"/>
</dbReference>
<accession>A0A8K0X5K5</accession>
<dbReference type="PROSITE" id="PS00463">
    <property type="entry name" value="ZN2_CY6_FUNGAL_1"/>
    <property type="match status" value="1"/>
</dbReference>
<dbReference type="GO" id="GO:0008270">
    <property type="term" value="F:zinc ion binding"/>
    <property type="evidence" value="ECO:0007669"/>
    <property type="project" value="InterPro"/>
</dbReference>
<dbReference type="PANTHER" id="PTHR37534">
    <property type="entry name" value="TRANSCRIPTIONAL ACTIVATOR PROTEIN UGA3"/>
    <property type="match status" value="1"/>
</dbReference>
<evidence type="ECO:0000256" key="3">
    <source>
        <dbReference type="SAM" id="MobiDB-lite"/>
    </source>
</evidence>
<evidence type="ECO:0000313" key="6">
    <source>
        <dbReference type="Proteomes" id="UP000813385"/>
    </source>
</evidence>
<dbReference type="AlphaFoldDB" id="A0A8K0X5K5"/>
<organism evidence="5 6">
    <name type="scientific">Plectosphaerella cucumerina</name>
    <dbReference type="NCBI Taxonomy" id="40658"/>
    <lineage>
        <taxon>Eukaryota</taxon>
        <taxon>Fungi</taxon>
        <taxon>Dikarya</taxon>
        <taxon>Ascomycota</taxon>
        <taxon>Pezizomycotina</taxon>
        <taxon>Sordariomycetes</taxon>
        <taxon>Hypocreomycetidae</taxon>
        <taxon>Glomerellales</taxon>
        <taxon>Plectosphaerellaceae</taxon>
        <taxon>Plectosphaerella</taxon>
    </lineage>
</organism>
<comment type="subcellular location">
    <subcellularLocation>
        <location evidence="1">Nucleus</location>
    </subcellularLocation>
</comment>
<dbReference type="Proteomes" id="UP000813385">
    <property type="component" value="Unassembled WGS sequence"/>
</dbReference>
<dbReference type="GO" id="GO:0000981">
    <property type="term" value="F:DNA-binding transcription factor activity, RNA polymerase II-specific"/>
    <property type="evidence" value="ECO:0007669"/>
    <property type="project" value="InterPro"/>
</dbReference>
<feature type="compositionally biased region" description="Pro residues" evidence="3">
    <location>
        <begin position="75"/>
        <end position="87"/>
    </location>
</feature>